<reference evidence="2 3" key="2">
    <citation type="journal article" date="2016" name="Genome Announc.">
        <title>Draft Genome Sequence of the N2-Fixing Cyanobacterium Nostoc piscinale CENA21, Isolated from the Brazilian Amazon Floodplain.</title>
        <authorList>
            <person name="Leao T."/>
            <person name="Guimaraes P.I."/>
            <person name="de Melo A.G."/>
            <person name="Ramos R.T."/>
            <person name="Leao P.N."/>
            <person name="Silva A."/>
            <person name="Fiore M.F."/>
            <person name="Schneider M.P."/>
        </authorList>
    </citation>
    <scope>NUCLEOTIDE SEQUENCE [LARGE SCALE GENOMIC DNA]</scope>
    <source>
        <strain evidence="2 3">CENA21</strain>
    </source>
</reference>
<proteinExistence type="predicted"/>
<dbReference type="STRING" id="224013.ACX27_19405"/>
<dbReference type="EMBL" id="CP012036">
    <property type="protein sequence ID" value="ALF54517.1"/>
    <property type="molecule type" value="Genomic_DNA"/>
</dbReference>
<protein>
    <recommendedName>
        <fullName evidence="4">CopG family transcriptional regulator</fullName>
    </recommendedName>
</protein>
<dbReference type="AlphaFoldDB" id="A0A0M3V5Z2"/>
<feature type="coiled-coil region" evidence="1">
    <location>
        <begin position="29"/>
        <end position="67"/>
    </location>
</feature>
<dbReference type="Gene3D" id="6.10.10.120">
    <property type="entry name" value="Antitoxin ParD1-like"/>
    <property type="match status" value="1"/>
</dbReference>
<sequence length="83" mass="10013">MKFKFNRRHEIFIQEKLSSGRYHTIEEIIAEALELLEEHDKKYEQWLEAVRNNADVSIAELERIDNKFLIAQLERKLRQALES</sequence>
<evidence type="ECO:0008006" key="4">
    <source>
        <dbReference type="Google" id="ProtNLM"/>
    </source>
</evidence>
<gene>
    <name evidence="2" type="ORF">ACX27_19405</name>
</gene>
<keyword evidence="3" id="KW-1185">Reference proteome</keyword>
<dbReference type="OrthoDB" id="573411at2"/>
<dbReference type="Pfam" id="PF03693">
    <property type="entry name" value="ParD_antitoxin"/>
    <property type="match status" value="1"/>
</dbReference>
<dbReference type="InterPro" id="IPR038296">
    <property type="entry name" value="ParD_sf"/>
</dbReference>
<name>A0A0M3V5Z2_9NOSO</name>
<dbReference type="InterPro" id="IPR022789">
    <property type="entry name" value="ParD"/>
</dbReference>
<organism evidence="2 3">
    <name type="scientific">Nostoc piscinale CENA21</name>
    <dbReference type="NCBI Taxonomy" id="224013"/>
    <lineage>
        <taxon>Bacteria</taxon>
        <taxon>Bacillati</taxon>
        <taxon>Cyanobacteriota</taxon>
        <taxon>Cyanophyceae</taxon>
        <taxon>Nostocales</taxon>
        <taxon>Nostocaceae</taxon>
        <taxon>Nostoc</taxon>
    </lineage>
</organism>
<dbReference type="Proteomes" id="UP000062645">
    <property type="component" value="Chromosome"/>
</dbReference>
<dbReference type="KEGG" id="npz:ACX27_19405"/>
<dbReference type="PATRIC" id="fig|224013.5.peg.4639"/>
<evidence type="ECO:0000256" key="1">
    <source>
        <dbReference type="SAM" id="Coils"/>
    </source>
</evidence>
<dbReference type="RefSeq" id="WP_062295050.1">
    <property type="nucleotide sequence ID" value="NZ_CP012036.1"/>
</dbReference>
<accession>A0A0M3V5Z2</accession>
<reference evidence="3" key="1">
    <citation type="submission" date="2015-07" db="EMBL/GenBank/DDBJ databases">
        <title>Genome Of Nitrogen-Fixing Cyanobacterium Nostoc piscinale CENA21 From Solimoes/Amazon River Floodplain Sediments And Comparative Genomics To Uncover Biosynthetic Natural Products Potential.</title>
        <authorList>
            <person name="Leao T.F."/>
            <person name="Leao P.N."/>
            <person name="Guimaraes P.I."/>
            <person name="de Melo A.G.C."/>
            <person name="Ramos R.T.J."/>
            <person name="Silva A."/>
            <person name="Fiore M.F."/>
            <person name="Schneider M.P.C."/>
        </authorList>
    </citation>
    <scope>NUCLEOTIDE SEQUENCE [LARGE SCALE GENOMIC DNA]</scope>
    <source>
        <strain evidence="3">CENA21</strain>
    </source>
</reference>
<evidence type="ECO:0000313" key="3">
    <source>
        <dbReference type="Proteomes" id="UP000062645"/>
    </source>
</evidence>
<evidence type="ECO:0000313" key="2">
    <source>
        <dbReference type="EMBL" id="ALF54517.1"/>
    </source>
</evidence>
<keyword evidence="1" id="KW-0175">Coiled coil</keyword>